<accession>A0A8D5AM30</accession>
<evidence type="ECO:0000313" key="2">
    <source>
        <dbReference type="Proteomes" id="UP000824988"/>
    </source>
</evidence>
<evidence type="ECO:0000313" key="1">
    <source>
        <dbReference type="EMBL" id="BBL72751.1"/>
    </source>
</evidence>
<keyword evidence="2" id="KW-1185">Reference proteome</keyword>
<organism evidence="1 2">
    <name type="scientific">Methylogaea oryzae</name>
    <dbReference type="NCBI Taxonomy" id="1295382"/>
    <lineage>
        <taxon>Bacteria</taxon>
        <taxon>Pseudomonadati</taxon>
        <taxon>Pseudomonadota</taxon>
        <taxon>Gammaproteobacteria</taxon>
        <taxon>Methylococcales</taxon>
        <taxon>Methylococcaceae</taxon>
        <taxon>Methylogaea</taxon>
    </lineage>
</organism>
<dbReference type="RefSeq" id="WP_156302548.1">
    <property type="nucleotide sequence ID" value="NZ_AP019782.1"/>
</dbReference>
<reference evidence="1" key="1">
    <citation type="submission" date="2019-06" db="EMBL/GenBank/DDBJ databases">
        <title>Complete genome sequence of Methylogaea oryzae strain JCM16910.</title>
        <authorList>
            <person name="Asakawa S."/>
        </authorList>
    </citation>
    <scope>NUCLEOTIDE SEQUENCE</scope>
    <source>
        <strain evidence="1">E10</strain>
    </source>
</reference>
<sequence length="301" mass="34751">MPISKELRSNIVTALVSAVLTATGFLGKEYVDEKNRQKQYIGELHKQLYDKGAAELEKINSAYSELQSLLNKDYALTTYELEAGYTKLQEAIESYRKYIRELERFGNSGQVQVAKNLDEWIVGLYAEFNLQYKTAEQVQRRVRELLQIDNPKSDFFKAVNTALDADLERLIQNENRVYYEAGWFKKPVIRGLEQYLNYQFRTAIGLEATADIAKAVNELPELSKRKPESEYKESNIPFVFAEGRAFEAPTLEFKGELGFLKQKNEILKEQVKVKFIAQVVQHDKAIQELLKKRKSSINRKG</sequence>
<dbReference type="KEGG" id="moz:MoryE10_33570"/>
<protein>
    <submittedName>
        <fullName evidence="1">Uncharacterized protein</fullName>
    </submittedName>
</protein>
<dbReference type="EMBL" id="AP019782">
    <property type="protein sequence ID" value="BBL72751.1"/>
    <property type="molecule type" value="Genomic_DNA"/>
</dbReference>
<proteinExistence type="predicted"/>
<gene>
    <name evidence="1" type="ORF">MoryE10_33570</name>
</gene>
<name>A0A8D5AM30_9GAMM</name>
<dbReference type="Proteomes" id="UP000824988">
    <property type="component" value="Chromosome"/>
</dbReference>
<dbReference type="AlphaFoldDB" id="A0A8D5AM30"/>